<evidence type="ECO:0000256" key="6">
    <source>
        <dbReference type="ARBA" id="ARBA00022833"/>
    </source>
</evidence>
<dbReference type="GO" id="GO:0005737">
    <property type="term" value="C:cytoplasm"/>
    <property type="evidence" value="ECO:0007669"/>
    <property type="project" value="UniProtKB-SubCell"/>
</dbReference>
<dbReference type="SUPFAM" id="SSF55486">
    <property type="entry name" value="Metalloproteases ('zincins'), catalytic domain"/>
    <property type="match status" value="1"/>
</dbReference>
<organism evidence="8 9">
    <name type="scientific">Desulfosarcina ovata subsp. sediminis</name>
    <dbReference type="NCBI Taxonomy" id="885957"/>
    <lineage>
        <taxon>Bacteria</taxon>
        <taxon>Pseudomonadati</taxon>
        <taxon>Thermodesulfobacteriota</taxon>
        <taxon>Desulfobacteria</taxon>
        <taxon>Desulfobacterales</taxon>
        <taxon>Desulfosarcinaceae</taxon>
        <taxon>Desulfosarcina</taxon>
    </lineage>
</organism>
<feature type="binding site" evidence="7">
    <location>
        <position position="97"/>
    </location>
    <ligand>
        <name>Zn(2+)</name>
        <dbReference type="ChEBI" id="CHEBI:29105"/>
        <note>catalytic</note>
    </ligand>
</feature>
<feature type="binding site" evidence="7">
    <location>
        <position position="93"/>
    </location>
    <ligand>
        <name>Zn(2+)</name>
        <dbReference type="ChEBI" id="CHEBI:29105"/>
        <note>catalytic</note>
    </ligand>
</feature>
<dbReference type="PROSITE" id="PS01306">
    <property type="entry name" value="UPF0054"/>
    <property type="match status" value="1"/>
</dbReference>
<proteinExistence type="inferred from homology"/>
<dbReference type="Proteomes" id="UP000425960">
    <property type="component" value="Chromosome"/>
</dbReference>
<comment type="similarity">
    <text evidence="1 7">Belongs to the endoribonuclease YbeY family.</text>
</comment>
<dbReference type="RefSeq" id="WP_197743261.1">
    <property type="nucleotide sequence ID" value="NZ_AP021876.1"/>
</dbReference>
<comment type="subcellular location">
    <subcellularLocation>
        <location evidence="7">Cytoplasm</location>
    </subcellularLocation>
</comment>
<keyword evidence="7" id="KW-0690">Ribosome biogenesis</keyword>
<accession>A0A5K7ZR59</accession>
<evidence type="ECO:0000256" key="3">
    <source>
        <dbReference type="ARBA" id="ARBA00022723"/>
    </source>
</evidence>
<comment type="function">
    <text evidence="7">Single strand-specific metallo-endoribonuclease involved in late-stage 70S ribosome quality control and in maturation of the 3' terminus of the 16S rRNA.</text>
</comment>
<dbReference type="AlphaFoldDB" id="A0A5K7ZR59"/>
<dbReference type="EMBL" id="AP021876">
    <property type="protein sequence ID" value="BBO80623.1"/>
    <property type="molecule type" value="Genomic_DNA"/>
</dbReference>
<dbReference type="InterPro" id="IPR023091">
    <property type="entry name" value="MetalPrtase_cat_dom_sf_prd"/>
</dbReference>
<dbReference type="Pfam" id="PF02130">
    <property type="entry name" value="YbeY"/>
    <property type="match status" value="1"/>
</dbReference>
<dbReference type="InterPro" id="IPR020549">
    <property type="entry name" value="YbeY_CS"/>
</dbReference>
<keyword evidence="7" id="KW-0963">Cytoplasm</keyword>
<keyword evidence="7" id="KW-0698">rRNA processing</keyword>
<sequence length="128" mass="14342">MRTARRILSALDYPDAQLSILIVDDPQIAEFNRTYLNHQGPTNVISFPMQEGPFADITPELLGDVVISADTAHREALDAGMEMLCRFNELLIHGILHLIGYDHVHSAAEAAIMEKKSQTLMELIEKEE</sequence>
<keyword evidence="4 7" id="KW-0255">Endonuclease</keyword>
<dbReference type="EC" id="3.1.-.-" evidence="7"/>
<dbReference type="InterPro" id="IPR002036">
    <property type="entry name" value="YbeY"/>
</dbReference>
<evidence type="ECO:0000313" key="9">
    <source>
        <dbReference type="Proteomes" id="UP000425960"/>
    </source>
</evidence>
<dbReference type="PANTHER" id="PTHR46986:SF1">
    <property type="entry name" value="ENDORIBONUCLEASE YBEY, CHLOROPLASTIC"/>
    <property type="match status" value="1"/>
</dbReference>
<evidence type="ECO:0000256" key="5">
    <source>
        <dbReference type="ARBA" id="ARBA00022801"/>
    </source>
</evidence>
<evidence type="ECO:0000256" key="4">
    <source>
        <dbReference type="ARBA" id="ARBA00022759"/>
    </source>
</evidence>
<dbReference type="GO" id="GO:0004521">
    <property type="term" value="F:RNA endonuclease activity"/>
    <property type="evidence" value="ECO:0007669"/>
    <property type="project" value="UniProtKB-UniRule"/>
</dbReference>
<keyword evidence="6 7" id="KW-0862">Zinc</keyword>
<dbReference type="Gene3D" id="3.40.390.30">
    <property type="entry name" value="Metalloproteases ('zincins'), catalytic domain"/>
    <property type="match status" value="1"/>
</dbReference>
<keyword evidence="2 7" id="KW-0540">Nuclease</keyword>
<evidence type="ECO:0000256" key="7">
    <source>
        <dbReference type="HAMAP-Rule" id="MF_00009"/>
    </source>
</evidence>
<keyword evidence="3 7" id="KW-0479">Metal-binding</keyword>
<reference evidence="8 9" key="1">
    <citation type="submission" date="2019-11" db="EMBL/GenBank/DDBJ databases">
        <title>Comparative genomics of hydrocarbon-degrading Desulfosarcina strains.</title>
        <authorList>
            <person name="Watanabe M."/>
            <person name="Kojima H."/>
            <person name="Fukui M."/>
        </authorList>
    </citation>
    <scope>NUCLEOTIDE SEQUENCE [LARGE SCALE GENOMIC DNA]</scope>
    <source>
        <strain evidence="8 9">28bB2T</strain>
    </source>
</reference>
<dbReference type="KEGG" id="dov:DSCO28_11890"/>
<gene>
    <name evidence="7 8" type="primary">ybeY</name>
    <name evidence="8" type="ORF">DSCO28_11890</name>
</gene>
<comment type="cofactor">
    <cofactor evidence="7">
        <name>Zn(2+)</name>
        <dbReference type="ChEBI" id="CHEBI:29105"/>
    </cofactor>
    <text evidence="7">Binds 1 zinc ion.</text>
</comment>
<name>A0A5K7ZR59_9BACT</name>
<dbReference type="GO" id="GO:0008270">
    <property type="term" value="F:zinc ion binding"/>
    <property type="evidence" value="ECO:0007669"/>
    <property type="project" value="UniProtKB-UniRule"/>
</dbReference>
<dbReference type="GO" id="GO:0004222">
    <property type="term" value="F:metalloendopeptidase activity"/>
    <property type="evidence" value="ECO:0007669"/>
    <property type="project" value="InterPro"/>
</dbReference>
<evidence type="ECO:0000313" key="8">
    <source>
        <dbReference type="EMBL" id="BBO80623.1"/>
    </source>
</evidence>
<evidence type="ECO:0000256" key="2">
    <source>
        <dbReference type="ARBA" id="ARBA00022722"/>
    </source>
</evidence>
<feature type="binding site" evidence="7">
    <location>
        <position position="103"/>
    </location>
    <ligand>
        <name>Zn(2+)</name>
        <dbReference type="ChEBI" id="CHEBI:29105"/>
        <note>catalytic</note>
    </ligand>
</feature>
<dbReference type="PANTHER" id="PTHR46986">
    <property type="entry name" value="ENDORIBONUCLEASE YBEY, CHLOROPLASTIC"/>
    <property type="match status" value="1"/>
</dbReference>
<evidence type="ECO:0000256" key="1">
    <source>
        <dbReference type="ARBA" id="ARBA00010875"/>
    </source>
</evidence>
<dbReference type="HAMAP" id="MF_00009">
    <property type="entry name" value="Endoribonucl_YbeY"/>
    <property type="match status" value="1"/>
</dbReference>
<dbReference type="NCBIfam" id="TIGR00043">
    <property type="entry name" value="rRNA maturation RNase YbeY"/>
    <property type="match status" value="1"/>
</dbReference>
<keyword evidence="5 7" id="KW-0378">Hydrolase</keyword>
<dbReference type="GO" id="GO:0006364">
    <property type="term" value="P:rRNA processing"/>
    <property type="evidence" value="ECO:0007669"/>
    <property type="project" value="UniProtKB-UniRule"/>
</dbReference>
<protein>
    <recommendedName>
        <fullName evidence="7">Endoribonuclease YbeY</fullName>
        <ecNumber evidence="7">3.1.-.-</ecNumber>
    </recommendedName>
</protein>